<dbReference type="Pfam" id="PF11741">
    <property type="entry name" value="AMIN"/>
    <property type="match status" value="1"/>
</dbReference>
<dbReference type="Gene3D" id="3.10.350.10">
    <property type="entry name" value="LysM domain"/>
    <property type="match status" value="1"/>
</dbReference>
<dbReference type="InterPro" id="IPR018392">
    <property type="entry name" value="LysM"/>
</dbReference>
<reference evidence="10" key="2">
    <citation type="submission" date="2006-04" db="EMBL/GenBank/DDBJ databases">
        <authorList>
            <person name="Lee M.-H."/>
            <person name="Song J.K."/>
            <person name="Yoon J.-H."/>
        </authorList>
    </citation>
    <scope>NUCLEOTIDE SEQUENCE</scope>
</reference>
<evidence type="ECO:0000256" key="7">
    <source>
        <dbReference type="ARBA" id="ARBA00074581"/>
    </source>
</evidence>
<sequence length="439" mass="47637">MHSRRLILTALLTLCVSAVQAATTVENIRIWSENGKTRVVLDLSRPASHNIFTLRGPDRLVVDLKDGRLGAGLTNLPAGAGAVKRIRTGNANGQLRVVLDLSQDVRSRSFTAGPNSEYGDRLVIDLQQTGSLHTVKRASESYTPGRDIVIAVDPGHGGHDPGAIGKARTREKDVALAISRQLASRINAEKGMRAVLVRDSDYYVDHRQRTAIARKHKADLFVSIHADAVEDRRANGATVYALSLKGASDEEARLLAERENAAVRVGGVSLDDKDPVLAEVLLDLSQNASLSASLDVGSKVIGELSRIVKVRRKTVQQAGLLVLKSPDMPSILVETAYISNPTEEKKLRDAAHQAKLASAILSGIRNYFYTNPPPDTQIAMDVRRTPDRQVRHVIARGDTLSEIAERYQVSTAAIRAANRLSSDRIRVGQTLSIPVFSGT</sequence>
<keyword evidence="4" id="KW-0574">Periplasm</keyword>
<organism evidence="10">
    <name type="scientific">uncultured bacterium pFosLip</name>
    <dbReference type="NCBI Taxonomy" id="380391"/>
    <lineage>
        <taxon>Bacteria</taxon>
        <taxon>environmental samples</taxon>
    </lineage>
</organism>
<evidence type="ECO:0000256" key="4">
    <source>
        <dbReference type="ARBA" id="ARBA00022764"/>
    </source>
</evidence>
<dbReference type="GO" id="GO:0008745">
    <property type="term" value="F:N-acetylmuramoyl-L-alanine amidase activity"/>
    <property type="evidence" value="ECO:0007669"/>
    <property type="project" value="InterPro"/>
</dbReference>
<dbReference type="PANTHER" id="PTHR30404">
    <property type="entry name" value="N-ACETYLMURAMOYL-L-ALANINE AMIDASE"/>
    <property type="match status" value="1"/>
</dbReference>
<accession>Q1KL70</accession>
<evidence type="ECO:0000256" key="6">
    <source>
        <dbReference type="ARBA" id="ARBA00023316"/>
    </source>
</evidence>
<feature type="chain" id="PRO_5004192893" description="N-acetylmuramoyl-L-alanine amidase AmiC" evidence="8">
    <location>
        <begin position="22"/>
        <end position="439"/>
    </location>
</feature>
<dbReference type="CDD" id="cd02696">
    <property type="entry name" value="MurNAc-LAA"/>
    <property type="match status" value="1"/>
</dbReference>
<dbReference type="SMART" id="SM00646">
    <property type="entry name" value="Ami_3"/>
    <property type="match status" value="1"/>
</dbReference>
<dbReference type="GO" id="GO:0071555">
    <property type="term" value="P:cell wall organization"/>
    <property type="evidence" value="ECO:0007669"/>
    <property type="project" value="UniProtKB-KW"/>
</dbReference>
<dbReference type="Pfam" id="PF01476">
    <property type="entry name" value="LysM"/>
    <property type="match status" value="1"/>
</dbReference>
<evidence type="ECO:0000256" key="1">
    <source>
        <dbReference type="ARBA" id="ARBA00004418"/>
    </source>
</evidence>
<evidence type="ECO:0000313" key="10">
    <source>
        <dbReference type="EMBL" id="ABF18947.1"/>
    </source>
</evidence>
<dbReference type="SUPFAM" id="SSF53187">
    <property type="entry name" value="Zn-dependent exopeptidases"/>
    <property type="match status" value="1"/>
</dbReference>
<feature type="signal peptide" evidence="8">
    <location>
        <begin position="1"/>
        <end position="21"/>
    </location>
</feature>
<dbReference type="GO" id="GO:0030288">
    <property type="term" value="C:outer membrane-bounded periplasmic space"/>
    <property type="evidence" value="ECO:0007669"/>
    <property type="project" value="TreeGrafter"/>
</dbReference>
<name>Q1KL70_9BACT</name>
<dbReference type="SUPFAM" id="SSF54106">
    <property type="entry name" value="LysM domain"/>
    <property type="match status" value="1"/>
</dbReference>
<comment type="similarity">
    <text evidence="2">Belongs to the N-acetylmuramoyl-L-alanine amidase 3 family.</text>
</comment>
<keyword evidence="5" id="KW-0378">Hydrolase</keyword>
<keyword evidence="6" id="KW-0961">Cell wall biogenesis/degradation</keyword>
<reference evidence="10" key="1">
    <citation type="journal article" date="2006" name="Appl. Environ. Microbiol.">
        <title>Isolation and characterization of a novel lipase from a metagenomic library of tidal flat sediments: evidence for a new family of bacterial lipases.</title>
        <authorList>
            <person name="Lee M.H."/>
            <person name="Lee C.H."/>
            <person name="Oh T.K."/>
            <person name="Song J.K."/>
            <person name="Yoon J.H."/>
        </authorList>
    </citation>
    <scope>NUCLEOTIDE SEQUENCE</scope>
</reference>
<dbReference type="PANTHER" id="PTHR30404:SF0">
    <property type="entry name" value="N-ACETYLMURAMOYL-L-ALANINE AMIDASE AMIC"/>
    <property type="match status" value="1"/>
</dbReference>
<evidence type="ECO:0000256" key="8">
    <source>
        <dbReference type="SAM" id="SignalP"/>
    </source>
</evidence>
<dbReference type="Pfam" id="PF01520">
    <property type="entry name" value="Amidase_3"/>
    <property type="match status" value="1"/>
</dbReference>
<dbReference type="CDD" id="cd00118">
    <property type="entry name" value="LysM"/>
    <property type="match status" value="1"/>
</dbReference>
<proteinExistence type="inferred from homology"/>
<dbReference type="Gene3D" id="2.60.40.3500">
    <property type="match status" value="1"/>
</dbReference>
<comment type="subcellular location">
    <subcellularLocation>
        <location evidence="1">Periplasm</location>
    </subcellularLocation>
</comment>
<dbReference type="AlphaFoldDB" id="Q1KL70"/>
<dbReference type="InterPro" id="IPR036779">
    <property type="entry name" value="LysM_dom_sf"/>
</dbReference>
<dbReference type="PROSITE" id="PS51782">
    <property type="entry name" value="LYSM"/>
    <property type="match status" value="1"/>
</dbReference>
<evidence type="ECO:0000256" key="3">
    <source>
        <dbReference type="ARBA" id="ARBA00022729"/>
    </source>
</evidence>
<dbReference type="InterPro" id="IPR050695">
    <property type="entry name" value="N-acetylmuramoyl_amidase_3"/>
</dbReference>
<dbReference type="SMART" id="SM00257">
    <property type="entry name" value="LysM"/>
    <property type="match status" value="1"/>
</dbReference>
<evidence type="ECO:0000256" key="2">
    <source>
        <dbReference type="ARBA" id="ARBA00010860"/>
    </source>
</evidence>
<keyword evidence="3 8" id="KW-0732">Signal</keyword>
<evidence type="ECO:0000256" key="5">
    <source>
        <dbReference type="ARBA" id="ARBA00022801"/>
    </source>
</evidence>
<protein>
    <recommendedName>
        <fullName evidence="7">N-acetylmuramoyl-L-alanine amidase AmiC</fullName>
    </recommendedName>
</protein>
<dbReference type="InterPro" id="IPR002508">
    <property type="entry name" value="MurNAc-LAA_cat"/>
</dbReference>
<evidence type="ECO:0000259" key="9">
    <source>
        <dbReference type="PROSITE" id="PS51782"/>
    </source>
</evidence>
<dbReference type="GO" id="GO:0009253">
    <property type="term" value="P:peptidoglycan catabolic process"/>
    <property type="evidence" value="ECO:0007669"/>
    <property type="project" value="InterPro"/>
</dbReference>
<dbReference type="Gene3D" id="3.40.630.40">
    <property type="entry name" value="Zn-dependent exopeptidases"/>
    <property type="match status" value="1"/>
</dbReference>
<dbReference type="EMBL" id="DQ478880">
    <property type="protein sequence ID" value="ABF18947.1"/>
    <property type="molecule type" value="Genomic_DNA"/>
</dbReference>
<dbReference type="InterPro" id="IPR021731">
    <property type="entry name" value="AMIN_dom"/>
</dbReference>
<dbReference type="FunFam" id="3.40.630.40:FF:000001">
    <property type="entry name" value="N-acetylmuramoyl-L-alanine amidase"/>
    <property type="match status" value="1"/>
</dbReference>
<feature type="domain" description="LysM" evidence="9">
    <location>
        <begin position="390"/>
        <end position="433"/>
    </location>
</feature>